<evidence type="ECO:0000313" key="3">
    <source>
        <dbReference type="EMBL" id="KFD73293.1"/>
    </source>
</evidence>
<organism evidence="2 4">
    <name type="scientific">Trichuris suis</name>
    <name type="common">pig whipworm</name>
    <dbReference type="NCBI Taxonomy" id="68888"/>
    <lineage>
        <taxon>Eukaryota</taxon>
        <taxon>Metazoa</taxon>
        <taxon>Ecdysozoa</taxon>
        <taxon>Nematoda</taxon>
        <taxon>Enoplea</taxon>
        <taxon>Dorylaimia</taxon>
        <taxon>Trichinellida</taxon>
        <taxon>Trichuridae</taxon>
        <taxon>Trichuris</taxon>
    </lineage>
</organism>
<reference evidence="2 4" key="1">
    <citation type="journal article" date="2014" name="Nat. Genet.">
        <title>Genome and transcriptome of the porcine whipworm Trichuris suis.</title>
        <authorList>
            <person name="Jex A.R."/>
            <person name="Nejsum P."/>
            <person name="Schwarz E.M."/>
            <person name="Hu L."/>
            <person name="Young N.D."/>
            <person name="Hall R.S."/>
            <person name="Korhonen P.K."/>
            <person name="Liao S."/>
            <person name="Thamsborg S."/>
            <person name="Xia J."/>
            <person name="Xu P."/>
            <person name="Wang S."/>
            <person name="Scheerlinck J.P."/>
            <person name="Hofmann A."/>
            <person name="Sternberg P.W."/>
            <person name="Wang J."/>
            <person name="Gasser R.B."/>
        </authorList>
    </citation>
    <scope>NUCLEOTIDE SEQUENCE [LARGE SCALE GENOMIC DNA]</scope>
    <source>
        <strain evidence="3">DCEP-RM93F</strain>
        <strain evidence="2">DCEP-RM93M</strain>
    </source>
</reference>
<keyword evidence="1" id="KW-0472">Membrane</keyword>
<dbReference type="AlphaFoldDB" id="A0A085M1I3"/>
<feature type="non-terminal residue" evidence="2">
    <location>
        <position position="198"/>
    </location>
</feature>
<feature type="transmembrane region" description="Helical" evidence="1">
    <location>
        <begin position="111"/>
        <end position="137"/>
    </location>
</feature>
<evidence type="ECO:0000256" key="1">
    <source>
        <dbReference type="SAM" id="Phobius"/>
    </source>
</evidence>
<dbReference type="EMBL" id="KL363244">
    <property type="protein sequence ID" value="KFD51079.1"/>
    <property type="molecule type" value="Genomic_DNA"/>
</dbReference>
<evidence type="ECO:0000313" key="2">
    <source>
        <dbReference type="EMBL" id="KFD51079.1"/>
    </source>
</evidence>
<dbReference type="EMBL" id="KL367474">
    <property type="protein sequence ID" value="KFD73293.1"/>
    <property type="molecule type" value="Genomic_DNA"/>
</dbReference>
<keyword evidence="1" id="KW-0812">Transmembrane</keyword>
<keyword evidence="4" id="KW-1185">Reference proteome</keyword>
<dbReference type="Proteomes" id="UP000030758">
    <property type="component" value="Unassembled WGS sequence"/>
</dbReference>
<dbReference type="Proteomes" id="UP000030764">
    <property type="component" value="Unassembled WGS sequence"/>
</dbReference>
<accession>A0A085M1I3</accession>
<proteinExistence type="predicted"/>
<gene>
    <name evidence="2" type="ORF">M513_08120</name>
    <name evidence="3" type="ORF">M514_08120</name>
</gene>
<feature type="transmembrane region" description="Helical" evidence="1">
    <location>
        <begin position="46"/>
        <end position="63"/>
    </location>
</feature>
<name>A0A085M1I3_9BILA</name>
<feature type="transmembrane region" description="Helical" evidence="1">
    <location>
        <begin position="12"/>
        <end position="34"/>
    </location>
</feature>
<evidence type="ECO:0000313" key="4">
    <source>
        <dbReference type="Proteomes" id="UP000030764"/>
    </source>
</evidence>
<protein>
    <submittedName>
        <fullName evidence="2">Uncharacterized protein</fullName>
    </submittedName>
</protein>
<feature type="transmembrane region" description="Helical" evidence="1">
    <location>
        <begin position="72"/>
        <end position="91"/>
    </location>
</feature>
<keyword evidence="1" id="KW-1133">Transmembrane helix</keyword>
<sequence>MAIDGLLLEKIVVLTSALCLIVIGTLQVCLYLYARTIDATLFKWTTSLWCGLLTIIASTMAILQDVCLLFRLPIWVTFLVVWTVQWAAWLINETAEWWTREMYSRFSPQYDYIYCSSLAFHFIALLSSSFSLQVLYLSTTRWRRYNRQIHLTSTPSQNMSFSKSWRFQNAEASTIDIDAADRERSRICGRYRYRKHRS</sequence>